<feature type="transmembrane region" description="Helical" evidence="1">
    <location>
        <begin position="43"/>
        <end position="63"/>
    </location>
</feature>
<dbReference type="GO" id="GO:0080120">
    <property type="term" value="P:CAAX-box protein maturation"/>
    <property type="evidence" value="ECO:0007669"/>
    <property type="project" value="UniProtKB-ARBA"/>
</dbReference>
<evidence type="ECO:0000313" key="4">
    <source>
        <dbReference type="Proteomes" id="UP000199182"/>
    </source>
</evidence>
<protein>
    <recommendedName>
        <fullName evidence="2">CAAX prenyl protease 2/Lysostaphin resistance protein A-like domain-containing protein</fullName>
    </recommendedName>
</protein>
<evidence type="ECO:0000256" key="1">
    <source>
        <dbReference type="SAM" id="Phobius"/>
    </source>
</evidence>
<reference evidence="3 4" key="1">
    <citation type="submission" date="2016-10" db="EMBL/GenBank/DDBJ databases">
        <authorList>
            <person name="de Groot N.N."/>
        </authorList>
    </citation>
    <scope>NUCLEOTIDE SEQUENCE [LARGE SCALE GENOMIC DNA]</scope>
    <source>
        <strain evidence="3 4">CGMCC 1.5012</strain>
    </source>
</reference>
<evidence type="ECO:0000313" key="3">
    <source>
        <dbReference type="EMBL" id="SDN97792.1"/>
    </source>
</evidence>
<dbReference type="Pfam" id="PF02517">
    <property type="entry name" value="Rce1-like"/>
    <property type="match status" value="1"/>
</dbReference>
<dbReference type="GO" id="GO:0004175">
    <property type="term" value="F:endopeptidase activity"/>
    <property type="evidence" value="ECO:0007669"/>
    <property type="project" value="UniProtKB-ARBA"/>
</dbReference>
<dbReference type="Proteomes" id="UP000199182">
    <property type="component" value="Unassembled WGS sequence"/>
</dbReference>
<organism evidence="3 4">
    <name type="scientific">Acetanaerobacterium elongatum</name>
    <dbReference type="NCBI Taxonomy" id="258515"/>
    <lineage>
        <taxon>Bacteria</taxon>
        <taxon>Bacillati</taxon>
        <taxon>Bacillota</taxon>
        <taxon>Clostridia</taxon>
        <taxon>Eubacteriales</taxon>
        <taxon>Oscillospiraceae</taxon>
        <taxon>Acetanaerobacterium</taxon>
    </lineage>
</organism>
<dbReference type="RefSeq" id="WP_162840439.1">
    <property type="nucleotide sequence ID" value="NZ_FNID01000043.1"/>
</dbReference>
<feature type="domain" description="CAAX prenyl protease 2/Lysostaphin resistance protein A-like" evidence="2">
    <location>
        <begin position="110"/>
        <end position="216"/>
    </location>
</feature>
<keyword evidence="4" id="KW-1185">Reference proteome</keyword>
<keyword evidence="1" id="KW-0812">Transmembrane</keyword>
<feature type="transmembrane region" description="Helical" evidence="1">
    <location>
        <begin position="110"/>
        <end position="130"/>
    </location>
</feature>
<feature type="transmembrane region" description="Helical" evidence="1">
    <location>
        <begin position="142"/>
        <end position="159"/>
    </location>
</feature>
<dbReference type="InterPro" id="IPR003675">
    <property type="entry name" value="Rce1/LyrA-like_dom"/>
</dbReference>
<sequence>MKELSKTTLTALLKVTVILILVQAARAALTMACTAVLGVQGTVMQPVTGLLAMVAVGSVLFALARLRGIPLSVLPRFTSSKDRILYIIATVIVGGFILAVPVLARDFSASTLLSLLYTAIVTPIFEEVLFRGYAWNQLKPHFKVELTVCMVTAAMYAIWNLGYIDFALTISNGATPAGIIMLLVSNAMLGLIMGLIMGIARILSKNCYPSILLHIVLCVIVR</sequence>
<name>A0A1H0FTB1_9FIRM</name>
<feature type="transmembrane region" description="Helical" evidence="1">
    <location>
        <begin position="84"/>
        <end position="104"/>
    </location>
</feature>
<dbReference type="STRING" id="258515.SAMN05192585_14311"/>
<gene>
    <name evidence="3" type="ORF">SAMN05192585_14311</name>
</gene>
<accession>A0A1H0FTB1</accession>
<feature type="transmembrane region" description="Helical" evidence="1">
    <location>
        <begin position="179"/>
        <end position="203"/>
    </location>
</feature>
<proteinExistence type="predicted"/>
<dbReference type="AlphaFoldDB" id="A0A1H0FTB1"/>
<dbReference type="EMBL" id="FNID01000043">
    <property type="protein sequence ID" value="SDN97792.1"/>
    <property type="molecule type" value="Genomic_DNA"/>
</dbReference>
<keyword evidence="1" id="KW-1133">Transmembrane helix</keyword>
<keyword evidence="1" id="KW-0472">Membrane</keyword>
<evidence type="ECO:0000259" key="2">
    <source>
        <dbReference type="Pfam" id="PF02517"/>
    </source>
</evidence>